<evidence type="ECO:0000256" key="1">
    <source>
        <dbReference type="SAM" id="MobiDB-lite"/>
    </source>
</evidence>
<evidence type="ECO:0000313" key="2">
    <source>
        <dbReference type="EMBL" id="KAJ4307553.1"/>
    </source>
</evidence>
<dbReference type="Proteomes" id="UP001140502">
    <property type="component" value="Unassembled WGS sequence"/>
</dbReference>
<keyword evidence="3" id="KW-1185">Reference proteome</keyword>
<sequence>MRKRYIKARDEPREVPCVSCINRMDLSGPISLCRSQESPNTVACFACAKVGRKCLPAKVLNWDTHVSEAKEAVLGVRQNPLFVPNPPTAINQGVVPSPEPPQSPQPGQDAPQLDRETLQLDQDDLHLDQGALQLGQDTPHPGQEAPADDVLAAILRNNELVAKGNRIMRRVAVVISAFVRGESPPPTQ</sequence>
<organism evidence="2 3">
    <name type="scientific">Fusarium piperis</name>
    <dbReference type="NCBI Taxonomy" id="1435070"/>
    <lineage>
        <taxon>Eukaryota</taxon>
        <taxon>Fungi</taxon>
        <taxon>Dikarya</taxon>
        <taxon>Ascomycota</taxon>
        <taxon>Pezizomycotina</taxon>
        <taxon>Sordariomycetes</taxon>
        <taxon>Hypocreomycetidae</taxon>
        <taxon>Hypocreales</taxon>
        <taxon>Nectriaceae</taxon>
        <taxon>Fusarium</taxon>
        <taxon>Fusarium solani species complex</taxon>
    </lineage>
</organism>
<comment type="caution">
    <text evidence="2">The sequence shown here is derived from an EMBL/GenBank/DDBJ whole genome shotgun (WGS) entry which is preliminary data.</text>
</comment>
<feature type="region of interest" description="Disordered" evidence="1">
    <location>
        <begin position="85"/>
        <end position="111"/>
    </location>
</feature>
<reference evidence="2" key="1">
    <citation type="submission" date="2022-10" db="EMBL/GenBank/DDBJ databases">
        <title>Tapping the CABI collections for fungal endophytes: first genome assemblies for Collariella, Neodidymelliopsis, Ascochyta clinopodiicola, Didymella pomorum, Didymosphaeria variabile, Neocosmospora piperis and Neocucurbitaria cava.</title>
        <authorList>
            <person name="Hill R."/>
        </authorList>
    </citation>
    <scope>NUCLEOTIDE SEQUENCE</scope>
    <source>
        <strain evidence="2">IMI 366586</strain>
    </source>
</reference>
<accession>A0A9W8T9R6</accession>
<proteinExistence type="predicted"/>
<evidence type="ECO:0000313" key="3">
    <source>
        <dbReference type="Proteomes" id="UP001140502"/>
    </source>
</evidence>
<gene>
    <name evidence="2" type="ORF">N0V84_012649</name>
</gene>
<protein>
    <submittedName>
        <fullName evidence="2">Uncharacterized protein</fullName>
    </submittedName>
</protein>
<dbReference type="AlphaFoldDB" id="A0A9W8T9R6"/>
<dbReference type="OrthoDB" id="5090697at2759"/>
<dbReference type="EMBL" id="JAPEUR010000708">
    <property type="protein sequence ID" value="KAJ4307553.1"/>
    <property type="molecule type" value="Genomic_DNA"/>
</dbReference>
<name>A0A9W8T9R6_9HYPO</name>